<reference evidence="2 3" key="1">
    <citation type="submission" date="2020-08" db="EMBL/GenBank/DDBJ databases">
        <title>Dyella sp. G9 isolated from forest soil.</title>
        <authorList>
            <person name="Fu J."/>
            <person name="Qiu L."/>
        </authorList>
    </citation>
    <scope>NUCLEOTIDE SEQUENCE [LARGE SCALE GENOMIC DNA]</scope>
    <source>
        <strain evidence="2 3">G9</strain>
    </source>
</reference>
<proteinExistence type="predicted"/>
<feature type="transmembrane region" description="Helical" evidence="1">
    <location>
        <begin position="183"/>
        <end position="202"/>
    </location>
</feature>
<dbReference type="RefSeq" id="WP_187057386.1">
    <property type="nucleotide sequence ID" value="NZ_CP060412.1"/>
</dbReference>
<keyword evidence="3" id="KW-1185">Reference proteome</keyword>
<dbReference type="Proteomes" id="UP000515873">
    <property type="component" value="Chromosome"/>
</dbReference>
<dbReference type="KEGG" id="dtl:H8F01_01755"/>
<accession>A0A7G8Q570</accession>
<keyword evidence="1" id="KW-0812">Transmembrane</keyword>
<gene>
    <name evidence="2" type="ORF">H8F01_01755</name>
</gene>
<feature type="transmembrane region" description="Helical" evidence="1">
    <location>
        <begin position="156"/>
        <end position="176"/>
    </location>
</feature>
<keyword evidence="1" id="KW-1133">Transmembrane helix</keyword>
<evidence type="ECO:0000256" key="1">
    <source>
        <dbReference type="SAM" id="Phobius"/>
    </source>
</evidence>
<feature type="transmembrane region" description="Helical" evidence="1">
    <location>
        <begin position="119"/>
        <end position="136"/>
    </location>
</feature>
<dbReference type="EMBL" id="CP060412">
    <property type="protein sequence ID" value="QNK01928.1"/>
    <property type="molecule type" value="Genomic_DNA"/>
</dbReference>
<name>A0A7G8Q570_9GAMM</name>
<evidence type="ECO:0000313" key="3">
    <source>
        <dbReference type="Proteomes" id="UP000515873"/>
    </source>
</evidence>
<evidence type="ECO:0000313" key="2">
    <source>
        <dbReference type="EMBL" id="QNK01928.1"/>
    </source>
</evidence>
<protein>
    <submittedName>
        <fullName evidence="2">Uncharacterized protein</fullName>
    </submittedName>
</protein>
<keyword evidence="1" id="KW-0472">Membrane</keyword>
<sequence>MPRVRTVSPDTPLAERFTAGLSYPLRGGGLAACVVLALGQCLVMIPAYVGLFAGFVLWAATWRYAAACLLHTANGFADPPDVGIEENPAAGHWLTMVHMIVVMACAVSTVLYPAMFWPLVLFFALTLPAIDMSLAFDGNPLVALNPLNWQAVIARLGAGYFIPVVINVLVGGLIVLPALTSRWLPLAISLPLFAFAYTYLIIFNLHLMGAMIHQHHEQFDLEPEADTLIRESGQDEDERLLARVHEMALVDRRAAIGMLVDRMQGRSAPASLHHAYRDLVRKEGLKDALVEHGHLWIAALMAQDDPRRALGLVQECIDMDPGFLPDDPATTATLAELAAGMGMTRLSLKLCRGYLSRWPRSPECLRMALLAADQMADRLGQRAEAAVLLGKLATAWPQHPLQPTLATRASRLQQAAGTAHTPAVD</sequence>
<dbReference type="AlphaFoldDB" id="A0A7G8Q570"/>
<organism evidence="2 3">
    <name type="scientific">Dyella telluris</name>
    <dbReference type="NCBI Taxonomy" id="2763498"/>
    <lineage>
        <taxon>Bacteria</taxon>
        <taxon>Pseudomonadati</taxon>
        <taxon>Pseudomonadota</taxon>
        <taxon>Gammaproteobacteria</taxon>
        <taxon>Lysobacterales</taxon>
        <taxon>Rhodanobacteraceae</taxon>
        <taxon>Dyella</taxon>
    </lineage>
</organism>